<reference evidence="2" key="1">
    <citation type="submission" date="2017-04" db="EMBL/GenBank/DDBJ databases">
        <authorList>
            <person name="Varghese N."/>
            <person name="Submissions S."/>
        </authorList>
    </citation>
    <scope>NUCLEOTIDE SEQUENCE [LARGE SCALE GENOMIC DNA]</scope>
    <source>
        <strain evidence="2">RKEM611</strain>
    </source>
</reference>
<dbReference type="RefSeq" id="WP_200820774.1">
    <property type="nucleotide sequence ID" value="NZ_FWZT01000021.1"/>
</dbReference>
<dbReference type="InterPro" id="IPR007553">
    <property type="entry name" value="2-thiour_desulf"/>
</dbReference>
<keyword evidence="2" id="KW-1185">Reference proteome</keyword>
<dbReference type="STRING" id="1513793.SAMN06296036_12171"/>
<dbReference type="Proteomes" id="UP000192907">
    <property type="component" value="Unassembled WGS sequence"/>
</dbReference>
<organism evidence="1 2">
    <name type="scientific">Pseudobacteriovorax antillogorgiicola</name>
    <dbReference type="NCBI Taxonomy" id="1513793"/>
    <lineage>
        <taxon>Bacteria</taxon>
        <taxon>Pseudomonadati</taxon>
        <taxon>Bdellovibrionota</taxon>
        <taxon>Oligoflexia</taxon>
        <taxon>Oligoflexales</taxon>
        <taxon>Pseudobacteriovoracaceae</taxon>
        <taxon>Pseudobacteriovorax</taxon>
    </lineage>
</organism>
<dbReference type="EMBL" id="FWZT01000021">
    <property type="protein sequence ID" value="SMF62434.1"/>
    <property type="molecule type" value="Genomic_DNA"/>
</dbReference>
<proteinExistence type="predicted"/>
<protein>
    <submittedName>
        <fullName evidence="1">Uncharacterized conserved protein YbbK, DUF523 family</fullName>
    </submittedName>
</protein>
<evidence type="ECO:0000313" key="1">
    <source>
        <dbReference type="EMBL" id="SMF62434.1"/>
    </source>
</evidence>
<sequence length="166" mass="17745">MAVSMIPRGKILVSACFLGHPVRYDGQAKTLDRPLLQEWNALGYLTLACPELAGGLPVPRQAAEIVGGQGLEVLNGTAEVFNRAGYNVSSYFLEGAHKTLQMALHHGVIAAFLKQRSPSCGTREAYDGTFSGQVITGIGVTAALLQQKGIPAFGEDQWDKLLSFVT</sequence>
<dbReference type="PANTHER" id="PTHR30087:SF1">
    <property type="entry name" value="HYPOTHETICAL CYTOSOLIC PROTEIN"/>
    <property type="match status" value="1"/>
</dbReference>
<dbReference type="AlphaFoldDB" id="A0A1Y6CG55"/>
<gene>
    <name evidence="1" type="ORF">SAMN06296036_12171</name>
</gene>
<dbReference type="Pfam" id="PF04463">
    <property type="entry name" value="2-thiour_desulf"/>
    <property type="match status" value="1"/>
</dbReference>
<dbReference type="PANTHER" id="PTHR30087">
    <property type="entry name" value="INNER MEMBRANE PROTEIN"/>
    <property type="match status" value="1"/>
</dbReference>
<evidence type="ECO:0000313" key="2">
    <source>
        <dbReference type="Proteomes" id="UP000192907"/>
    </source>
</evidence>
<name>A0A1Y6CG55_9BACT</name>
<accession>A0A1Y6CG55</accession>